<name>A0ABW2WSY8_9ACTN</name>
<evidence type="ECO:0000259" key="3">
    <source>
        <dbReference type="Pfam" id="PF07364"/>
    </source>
</evidence>
<feature type="domain" description="Microcystin LR degradation protein MlrC N-terminal" evidence="3">
    <location>
        <begin position="2"/>
        <end position="288"/>
    </location>
</feature>
<gene>
    <name evidence="4" type="ORF">ACFQ2K_08935</name>
</gene>
<reference evidence="5" key="1">
    <citation type="journal article" date="2019" name="Int. J. Syst. Evol. Microbiol.">
        <title>The Global Catalogue of Microorganisms (GCM) 10K type strain sequencing project: providing services to taxonomists for standard genome sequencing and annotation.</title>
        <authorList>
            <consortium name="The Broad Institute Genomics Platform"/>
            <consortium name="The Broad Institute Genome Sequencing Center for Infectious Disease"/>
            <person name="Wu L."/>
            <person name="Ma J."/>
        </authorList>
    </citation>
    <scope>NUCLEOTIDE SEQUENCE [LARGE SCALE GENOMIC DNA]</scope>
    <source>
        <strain evidence="5">JCM 12607</strain>
    </source>
</reference>
<dbReference type="InterPro" id="IPR015995">
    <property type="entry name" value="MlrC_N"/>
</dbReference>
<organism evidence="4 5">
    <name type="scientific">Streptomyces sanglieri</name>
    <dbReference type="NCBI Taxonomy" id="193460"/>
    <lineage>
        <taxon>Bacteria</taxon>
        <taxon>Bacillati</taxon>
        <taxon>Actinomycetota</taxon>
        <taxon>Actinomycetes</taxon>
        <taxon>Kitasatosporales</taxon>
        <taxon>Streptomycetaceae</taxon>
        <taxon>Streptomyces</taxon>
    </lineage>
</organism>
<proteinExistence type="predicted"/>
<dbReference type="InterPro" id="IPR010799">
    <property type="entry name" value="MlrC_C"/>
</dbReference>
<dbReference type="PIRSF" id="PIRSF012702">
    <property type="entry name" value="UCP012702"/>
    <property type="match status" value="1"/>
</dbReference>
<evidence type="ECO:0000313" key="5">
    <source>
        <dbReference type="Proteomes" id="UP001596915"/>
    </source>
</evidence>
<sequence length="492" mass="52656">MRIMVAGFQHETNTFSATPATYDSFVNGEGFPALRRGEALHELENVNIAMGGFLAATRAYDWDIVPVIWAAACPSGRVARDAYERITGEILDAAQAIRPDAIYLDLHGAMAAEHHDDGEGELLGRLRAVVGDDVPIVVSLDLHANVTERMMSTVDAAVGLRTYPHVDMAETGSRAAALLRRLCAGERLHLRWKRIPFLIPVNSGCTDMGPAQDIYRSLGRGEGDGTFLSFAAGFPATDFPECGPVVWGYGSDVDALRGRLDTLYEDIVRREADWQVSLLQPAVAVAEANRMADDATRPVVIADTQDNPGAGGDARSTGMLRTLADARVSAVLAAIWDPATAAAAHAAGTGRAIGITLGGHPGIPGAEPFERIFVVEHLSDGRCRFEGPMMHGTEIGSGPSACLRIDDVRVGVTSRKVQLIDRSQLHMLGIRPERERIIVVKSSVHFRADFGPNSEAVLVAGAPGPIPANPADLPWRHLRPGMRTSPLGPTAP</sequence>
<evidence type="ECO:0000313" key="4">
    <source>
        <dbReference type="EMBL" id="MFD0622924.1"/>
    </source>
</evidence>
<evidence type="ECO:0000256" key="1">
    <source>
        <dbReference type="SAM" id="MobiDB-lite"/>
    </source>
</evidence>
<keyword evidence="5" id="KW-1185">Reference proteome</keyword>
<dbReference type="Pfam" id="PF07364">
    <property type="entry name" value="DUF1485"/>
    <property type="match status" value="1"/>
</dbReference>
<dbReference type="Pfam" id="PF07171">
    <property type="entry name" value="MlrC_C"/>
    <property type="match status" value="1"/>
</dbReference>
<feature type="region of interest" description="Disordered" evidence="1">
    <location>
        <begin position="471"/>
        <end position="492"/>
    </location>
</feature>
<feature type="domain" description="Microcystin LR degradation protein MlrC C-terminal" evidence="2">
    <location>
        <begin position="301"/>
        <end position="477"/>
    </location>
</feature>
<accession>A0ABW2WSY8</accession>
<dbReference type="EMBL" id="JBHTGL010000008">
    <property type="protein sequence ID" value="MFD0622924.1"/>
    <property type="molecule type" value="Genomic_DNA"/>
</dbReference>
<dbReference type="InterPro" id="IPR009197">
    <property type="entry name" value="MlrC"/>
</dbReference>
<evidence type="ECO:0000259" key="2">
    <source>
        <dbReference type="Pfam" id="PF07171"/>
    </source>
</evidence>
<protein>
    <submittedName>
        <fullName evidence="4">M81 family metallopeptidase</fullName>
    </submittedName>
</protein>
<comment type="caution">
    <text evidence="4">The sequence shown here is derived from an EMBL/GenBank/DDBJ whole genome shotgun (WGS) entry which is preliminary data.</text>
</comment>
<dbReference type="Proteomes" id="UP001596915">
    <property type="component" value="Unassembled WGS sequence"/>
</dbReference>